<dbReference type="GO" id="GO:0045454">
    <property type="term" value="P:cell redox homeostasis"/>
    <property type="evidence" value="ECO:0007669"/>
    <property type="project" value="TreeGrafter"/>
</dbReference>
<protein>
    <submittedName>
        <fullName evidence="2">Glutaredoxin family protein</fullName>
    </submittedName>
</protein>
<reference evidence="2 3" key="1">
    <citation type="submission" date="2020-01" db="EMBL/GenBank/DDBJ databases">
        <title>Genome sequence of Desulfovibrio aerotolerans DSM 16695(T).</title>
        <authorList>
            <person name="Karnachuk O."/>
            <person name="Avakyan M."/>
            <person name="Mardanov A."/>
            <person name="Kadnikov V."/>
            <person name="Ravin N."/>
        </authorList>
    </citation>
    <scope>NUCLEOTIDE SEQUENCE [LARGE SCALE GENOMIC DNA]</scope>
    <source>
        <strain evidence="2 3">DSM 16695</strain>
    </source>
</reference>
<dbReference type="GO" id="GO:0009055">
    <property type="term" value="F:electron transfer activity"/>
    <property type="evidence" value="ECO:0007669"/>
    <property type="project" value="TreeGrafter"/>
</dbReference>
<gene>
    <name evidence="2" type="ORF">GTA51_17520</name>
</gene>
<dbReference type="PROSITE" id="PS51354">
    <property type="entry name" value="GLUTAREDOXIN_2"/>
    <property type="match status" value="1"/>
</dbReference>
<evidence type="ECO:0000313" key="2">
    <source>
        <dbReference type="EMBL" id="MYL84914.1"/>
    </source>
</evidence>
<dbReference type="PANTHER" id="PTHR34386">
    <property type="entry name" value="GLUTAREDOXIN"/>
    <property type="match status" value="1"/>
</dbReference>
<dbReference type="RefSeq" id="WP_160963377.1">
    <property type="nucleotide sequence ID" value="NZ_WVUD01000046.1"/>
</dbReference>
<dbReference type="InterPro" id="IPR051548">
    <property type="entry name" value="Grx-like_ET"/>
</dbReference>
<sequence>MDAEIKVYALTTCVHCKHAKEFLDEKHIPYECVHVDYLTGEERAAVMDVVRKLNPSLSFPTIVIGNKVIVGFRRDEIETALGACNK</sequence>
<feature type="domain" description="Glutaredoxin" evidence="1">
    <location>
        <begin position="5"/>
        <end position="69"/>
    </location>
</feature>
<keyword evidence="3" id="KW-1185">Reference proteome</keyword>
<evidence type="ECO:0000313" key="3">
    <source>
        <dbReference type="Proteomes" id="UP000482487"/>
    </source>
</evidence>
<dbReference type="CDD" id="cd02976">
    <property type="entry name" value="NrdH"/>
    <property type="match status" value="1"/>
</dbReference>
<dbReference type="PANTHER" id="PTHR34386:SF1">
    <property type="entry name" value="GLUTAREDOXIN-LIKE PROTEIN NRDH"/>
    <property type="match status" value="1"/>
</dbReference>
<proteinExistence type="predicted"/>
<dbReference type="Gene3D" id="3.40.30.10">
    <property type="entry name" value="Glutaredoxin"/>
    <property type="match status" value="1"/>
</dbReference>
<dbReference type="AlphaFoldDB" id="A0A7C9MX13"/>
<dbReference type="InterPro" id="IPR002109">
    <property type="entry name" value="Glutaredoxin"/>
</dbReference>
<dbReference type="PROSITE" id="PS00195">
    <property type="entry name" value="GLUTAREDOXIN_1"/>
    <property type="match status" value="1"/>
</dbReference>
<dbReference type="Pfam" id="PF00462">
    <property type="entry name" value="Glutaredoxin"/>
    <property type="match status" value="1"/>
</dbReference>
<evidence type="ECO:0000259" key="1">
    <source>
        <dbReference type="Pfam" id="PF00462"/>
    </source>
</evidence>
<name>A0A7C9MX13_9BACT</name>
<dbReference type="Proteomes" id="UP000482487">
    <property type="component" value="Unassembled WGS sequence"/>
</dbReference>
<comment type="caution">
    <text evidence="2">The sequence shown here is derived from an EMBL/GenBank/DDBJ whole genome shotgun (WGS) entry which is preliminary data.</text>
</comment>
<dbReference type="InterPro" id="IPR011767">
    <property type="entry name" value="GLR_AS"/>
</dbReference>
<organism evidence="2 3">
    <name type="scientific">Solidesulfovibrio aerotolerans</name>
    <dbReference type="NCBI Taxonomy" id="295255"/>
    <lineage>
        <taxon>Bacteria</taxon>
        <taxon>Pseudomonadati</taxon>
        <taxon>Thermodesulfobacteriota</taxon>
        <taxon>Desulfovibrionia</taxon>
        <taxon>Desulfovibrionales</taxon>
        <taxon>Desulfovibrionaceae</taxon>
        <taxon>Solidesulfovibrio</taxon>
    </lineage>
</organism>
<dbReference type="SUPFAM" id="SSF52833">
    <property type="entry name" value="Thioredoxin-like"/>
    <property type="match status" value="1"/>
</dbReference>
<accession>A0A7C9MX13</accession>
<dbReference type="InterPro" id="IPR036249">
    <property type="entry name" value="Thioredoxin-like_sf"/>
</dbReference>
<dbReference type="OrthoDB" id="9795531at2"/>
<dbReference type="EMBL" id="WVUD01000046">
    <property type="protein sequence ID" value="MYL84914.1"/>
    <property type="molecule type" value="Genomic_DNA"/>
</dbReference>